<comment type="function">
    <text evidence="6">Forms chloride channels.</text>
</comment>
<organism evidence="8 9">
    <name type="scientific">Fasciolopsis buskii</name>
    <dbReference type="NCBI Taxonomy" id="27845"/>
    <lineage>
        <taxon>Eukaryota</taxon>
        <taxon>Metazoa</taxon>
        <taxon>Spiralia</taxon>
        <taxon>Lophotrochozoa</taxon>
        <taxon>Platyhelminthes</taxon>
        <taxon>Trematoda</taxon>
        <taxon>Digenea</taxon>
        <taxon>Plagiorchiida</taxon>
        <taxon>Echinostomata</taxon>
        <taxon>Echinostomatoidea</taxon>
        <taxon>Fasciolidae</taxon>
        <taxon>Fasciolopsis</taxon>
    </lineage>
</organism>
<dbReference type="Pfam" id="PF01062">
    <property type="entry name" value="Bestrophin"/>
    <property type="match status" value="2"/>
</dbReference>
<dbReference type="OrthoDB" id="201595at2759"/>
<dbReference type="EMBL" id="LUCM01008953">
    <property type="protein sequence ID" value="KAA0187686.1"/>
    <property type="molecule type" value="Genomic_DNA"/>
</dbReference>
<dbReference type="Proteomes" id="UP000728185">
    <property type="component" value="Unassembled WGS sequence"/>
</dbReference>
<dbReference type="GO" id="GO:0034707">
    <property type="term" value="C:chloride channel complex"/>
    <property type="evidence" value="ECO:0007669"/>
    <property type="project" value="UniProtKB-KW"/>
</dbReference>
<keyword evidence="6" id="KW-0407">Ion channel</keyword>
<evidence type="ECO:0000256" key="1">
    <source>
        <dbReference type="ARBA" id="ARBA00004370"/>
    </source>
</evidence>
<evidence type="ECO:0000256" key="5">
    <source>
        <dbReference type="ARBA" id="ARBA00034769"/>
    </source>
</evidence>
<feature type="region of interest" description="Disordered" evidence="7">
    <location>
        <begin position="562"/>
        <end position="582"/>
    </location>
</feature>
<feature type="transmembrane region" description="Helical" evidence="6">
    <location>
        <begin position="31"/>
        <end position="53"/>
    </location>
</feature>
<dbReference type="InterPro" id="IPR000615">
    <property type="entry name" value="Bestrophin"/>
</dbReference>
<name>A0A8E0RTI9_9TREM</name>
<accession>A0A8E0RTI9</accession>
<keyword evidence="6" id="KW-0869">Chloride channel</keyword>
<keyword evidence="6" id="KW-0868">Chloride</keyword>
<dbReference type="GO" id="GO:0005886">
    <property type="term" value="C:plasma membrane"/>
    <property type="evidence" value="ECO:0007669"/>
    <property type="project" value="UniProtKB-SubCell"/>
</dbReference>
<protein>
    <recommendedName>
        <fullName evidence="6">Bestrophin homolog</fullName>
    </recommendedName>
</protein>
<keyword evidence="6" id="KW-0813">Transport</keyword>
<keyword evidence="2 6" id="KW-0812">Transmembrane</keyword>
<keyword evidence="6" id="KW-1003">Cell membrane</keyword>
<evidence type="ECO:0000313" key="9">
    <source>
        <dbReference type="Proteomes" id="UP000728185"/>
    </source>
</evidence>
<reference evidence="8" key="1">
    <citation type="submission" date="2019-05" db="EMBL/GenBank/DDBJ databases">
        <title>Annotation for the trematode Fasciolopsis buski.</title>
        <authorList>
            <person name="Choi Y.-J."/>
        </authorList>
    </citation>
    <scope>NUCLEOTIDE SEQUENCE</scope>
    <source>
        <strain evidence="8">HT</strain>
        <tissue evidence="8">Whole worm</tissue>
    </source>
</reference>
<dbReference type="GO" id="GO:0005254">
    <property type="term" value="F:chloride channel activity"/>
    <property type="evidence" value="ECO:0007669"/>
    <property type="project" value="UniProtKB-KW"/>
</dbReference>
<dbReference type="InterPro" id="IPR021134">
    <property type="entry name" value="Bestrophin-like"/>
</dbReference>
<keyword evidence="6" id="KW-0406">Ion transport</keyword>
<gene>
    <name evidence="8" type="ORF">FBUS_02413</name>
</gene>
<dbReference type="AlphaFoldDB" id="A0A8E0RTI9"/>
<keyword evidence="4 6" id="KW-0472">Membrane</keyword>
<evidence type="ECO:0000313" key="8">
    <source>
        <dbReference type="EMBL" id="KAA0187686.1"/>
    </source>
</evidence>
<evidence type="ECO:0000256" key="7">
    <source>
        <dbReference type="SAM" id="MobiDB-lite"/>
    </source>
</evidence>
<feature type="transmembrane region" description="Helical" evidence="6">
    <location>
        <begin position="73"/>
        <end position="95"/>
    </location>
</feature>
<sequence length="582" mass="64892">MTVSYSGTVATVSYNSFTLLLLRWRGSVYKAVWPVLALFCAAYITVALSFHLLPNLTDNDRATRRKFVQICAFAGHISSAIPISFFLGFFVNIVVSRWWQQFLNLPTPDFVCTLLSAYVGRESDSSSGKPTPKERPLMLRRAVARYMNLSAALCFHSISLSVKRKFPRIEDLVATGLLTEEEVQIYKSISLDKPYFFVPLVWCISLLTRAHHDGLIRHDRHLKALVDAIVAYWKNLHALFLYDYVNVPLVYNQVVALVVYLYLAILVLSQQFADPAKILKEYDQEVLNWKAACNLSTNTTHLFNGANPSSLMGSMNSSLIGNQTVVNGDDVSLIPALSVSPNIPVFAILTLICYAGWLRVAESHVFPFGDDDDHFETIPLLERNFKASLWFVDHMMQPDQLPSLLRVTDKSETAAPCTVITEDAANPDSLHYLVPITLNYGAMGLKRSVENPTQLVNRGPVKTPRIEVTTPEDEPPIPDLPCPAALRRRVSRHFFAGSMTRVYGDDATTVWSPSVSTALGGTQPSLSVVEPTNLLTRSPSWTESVEVSNTRRPFSSTQELVVAHTPKPPNPEDPSPVQIIRL</sequence>
<evidence type="ECO:0000256" key="6">
    <source>
        <dbReference type="RuleBase" id="RU363126"/>
    </source>
</evidence>
<evidence type="ECO:0000256" key="4">
    <source>
        <dbReference type="ARBA" id="ARBA00023136"/>
    </source>
</evidence>
<evidence type="ECO:0000256" key="3">
    <source>
        <dbReference type="ARBA" id="ARBA00022989"/>
    </source>
</evidence>
<keyword evidence="9" id="KW-1185">Reference proteome</keyword>
<dbReference type="PANTHER" id="PTHR10736">
    <property type="entry name" value="BESTROPHIN"/>
    <property type="match status" value="1"/>
</dbReference>
<comment type="similarity">
    <text evidence="5 6">Belongs to the anion channel-forming bestrophin (TC 1.A.46) family. Calcium-sensitive chloride channel subfamily.</text>
</comment>
<evidence type="ECO:0000256" key="2">
    <source>
        <dbReference type="ARBA" id="ARBA00022692"/>
    </source>
</evidence>
<proteinExistence type="inferred from homology"/>
<keyword evidence="3 6" id="KW-1133">Transmembrane helix</keyword>
<comment type="caution">
    <text evidence="8">The sequence shown here is derived from an EMBL/GenBank/DDBJ whole genome shotgun (WGS) entry which is preliminary data.</text>
</comment>
<comment type="subcellular location">
    <subcellularLocation>
        <location evidence="6">Cell membrane</location>
        <topology evidence="6">Multi-pass membrane protein</topology>
    </subcellularLocation>
    <subcellularLocation>
        <location evidence="1">Membrane</location>
    </subcellularLocation>
</comment>